<feature type="transmembrane region" description="Helical" evidence="4">
    <location>
        <begin position="421"/>
        <end position="441"/>
    </location>
</feature>
<evidence type="ECO:0000313" key="7">
    <source>
        <dbReference type="Proteomes" id="UP000274504"/>
    </source>
</evidence>
<evidence type="ECO:0000256" key="4">
    <source>
        <dbReference type="SAM" id="Phobius"/>
    </source>
</evidence>
<keyword evidence="3 4" id="KW-0472">Membrane</keyword>
<feature type="transmembrane region" description="Helical" evidence="4">
    <location>
        <begin position="169"/>
        <end position="188"/>
    </location>
</feature>
<feature type="transmembrane region" description="Helical" evidence="4">
    <location>
        <begin position="453"/>
        <end position="475"/>
    </location>
</feature>
<feature type="transmembrane region" description="Helical" evidence="4">
    <location>
        <begin position="208"/>
        <end position="233"/>
    </location>
</feature>
<feature type="transmembrane region" description="Helical" evidence="4">
    <location>
        <begin position="272"/>
        <end position="292"/>
    </location>
</feature>
<reference evidence="6 7" key="2">
    <citation type="submission" date="2018-11" db="EMBL/GenBank/DDBJ databases">
        <authorList>
            <consortium name="Pathogen Informatics"/>
        </authorList>
    </citation>
    <scope>NUCLEOTIDE SEQUENCE [LARGE SCALE GENOMIC DNA]</scope>
</reference>
<evidence type="ECO:0000313" key="8">
    <source>
        <dbReference type="WBParaSite" id="HDID_0000410001-mRNA-1"/>
    </source>
</evidence>
<feature type="transmembrane region" description="Helical" evidence="4">
    <location>
        <begin position="240"/>
        <end position="260"/>
    </location>
</feature>
<protein>
    <submittedName>
        <fullName evidence="8">DUF1736 domain-containing protein</fullName>
    </submittedName>
</protein>
<dbReference type="WBParaSite" id="HDID_0000410001-mRNA-1">
    <property type="protein sequence ID" value="HDID_0000410001-mRNA-1"/>
    <property type="gene ID" value="HDID_0000410001"/>
</dbReference>
<dbReference type="Pfam" id="PF08409">
    <property type="entry name" value="TMTC_DUF1736"/>
    <property type="match status" value="1"/>
</dbReference>
<dbReference type="PANTHER" id="PTHR44395:SF1">
    <property type="entry name" value="PROTEIN O-MANNOSYL-TRANSFERASE TMTC3"/>
    <property type="match status" value="1"/>
</dbReference>
<dbReference type="AlphaFoldDB" id="A0A158QE01"/>
<reference evidence="8" key="1">
    <citation type="submission" date="2016-04" db="UniProtKB">
        <authorList>
            <consortium name="WormBaseParasite"/>
        </authorList>
    </citation>
    <scope>IDENTIFICATION</scope>
</reference>
<dbReference type="STRING" id="6216.A0A158QE01"/>
<proteinExistence type="predicted"/>
<dbReference type="EMBL" id="UYSG01001438">
    <property type="protein sequence ID" value="VDL43709.1"/>
    <property type="molecule type" value="Genomic_DNA"/>
</dbReference>
<dbReference type="OrthoDB" id="66906at2759"/>
<feature type="transmembrane region" description="Helical" evidence="4">
    <location>
        <begin position="390"/>
        <end position="415"/>
    </location>
</feature>
<keyword evidence="4" id="KW-0812">Transmembrane</keyword>
<dbReference type="InterPro" id="IPR013618">
    <property type="entry name" value="TMTC_DUF1736"/>
</dbReference>
<feature type="transmembrane region" description="Helical" evidence="4">
    <location>
        <begin position="358"/>
        <end position="378"/>
    </location>
</feature>
<organism evidence="8">
    <name type="scientific">Hymenolepis diminuta</name>
    <name type="common">Rat tapeworm</name>
    <dbReference type="NCBI Taxonomy" id="6216"/>
    <lineage>
        <taxon>Eukaryota</taxon>
        <taxon>Metazoa</taxon>
        <taxon>Spiralia</taxon>
        <taxon>Lophotrochozoa</taxon>
        <taxon>Platyhelminthes</taxon>
        <taxon>Cestoda</taxon>
        <taxon>Eucestoda</taxon>
        <taxon>Cyclophyllidea</taxon>
        <taxon>Hymenolepididae</taxon>
        <taxon>Hymenolepis</taxon>
    </lineage>
</organism>
<dbReference type="GO" id="GO:0035269">
    <property type="term" value="P:protein O-linked glycosylation via mannose"/>
    <property type="evidence" value="ECO:0007669"/>
    <property type="project" value="TreeGrafter"/>
</dbReference>
<keyword evidence="1" id="KW-0677">Repeat</keyword>
<dbReference type="GO" id="GO:0005783">
    <property type="term" value="C:endoplasmic reticulum"/>
    <property type="evidence" value="ECO:0007669"/>
    <property type="project" value="TreeGrafter"/>
</dbReference>
<evidence type="ECO:0000313" key="6">
    <source>
        <dbReference type="EMBL" id="VDL43709.1"/>
    </source>
</evidence>
<accession>A0A158QE01</accession>
<dbReference type="Proteomes" id="UP000274504">
    <property type="component" value="Unassembled WGS sequence"/>
</dbReference>
<feature type="domain" description="DUF1736" evidence="5">
    <location>
        <begin position="299"/>
        <end position="369"/>
    </location>
</feature>
<evidence type="ECO:0000256" key="3">
    <source>
        <dbReference type="ARBA" id="ARBA00023136"/>
    </source>
</evidence>
<feature type="transmembrane region" description="Helical" evidence="4">
    <location>
        <begin position="324"/>
        <end position="346"/>
    </location>
</feature>
<sequence>MRKHNRASTLEIGAKISALPVSNFASPVWHRILLVVAAFFVYCNSLDCGFVFDDASAIVDNQDLRSHIHPWWILFKNDFWGTPMSYESSHKSYRPLTVLTYRWNYILAELDPWGFHLVNVLLHTITVLLFHHLSTRFIEPPGSLAASLLFAVHPIHVEAVTGIVGRAELLSAIFVFISLLIYLDIIKSESVKLLSEEVYIYSHDNDELYFYSVFVIFVELPRLLAISILVIIGTLCKEQCITVVGVCLAYDFVFHFIHTFYTKSLTNRRRVWIRFVFRLTVLAFTSALFLMVRVKVMGSQLPHFTSFDNPAAHASPMTRRLTHLYLIFVNLALLFYPSGLCADWTMGSIRLIKSFSDWRNACTLFAFLGLFLVALRCASPWTKTRQALTLSMAGGLALLGLPFLPASNLFFYVGFVVAERVLYVPSAGFCLIMGLGFQFLLQRCSSKRKRASLTKMQAYLVLAVICSGFALKTFYRNYDW</sequence>
<keyword evidence="2" id="KW-0802">TPR repeat</keyword>
<dbReference type="PANTHER" id="PTHR44395">
    <property type="match status" value="1"/>
</dbReference>
<keyword evidence="4" id="KW-1133">Transmembrane helix</keyword>
<dbReference type="GO" id="GO:0000030">
    <property type="term" value="F:mannosyltransferase activity"/>
    <property type="evidence" value="ECO:0007669"/>
    <property type="project" value="TreeGrafter"/>
</dbReference>
<gene>
    <name evidence="6" type="ORF">HDID_LOCUS4098</name>
</gene>
<evidence type="ECO:0000256" key="2">
    <source>
        <dbReference type="ARBA" id="ARBA00022803"/>
    </source>
</evidence>
<evidence type="ECO:0000259" key="5">
    <source>
        <dbReference type="Pfam" id="PF08409"/>
    </source>
</evidence>
<evidence type="ECO:0000256" key="1">
    <source>
        <dbReference type="ARBA" id="ARBA00022737"/>
    </source>
</evidence>
<name>A0A158QE01_HYMDI</name>